<keyword evidence="6 8" id="KW-0472">Membrane</keyword>
<dbReference type="EMBL" id="LVEP01000017">
    <property type="protein sequence ID" value="OCB77393.1"/>
    <property type="molecule type" value="Genomic_DNA"/>
</dbReference>
<evidence type="ECO:0000256" key="6">
    <source>
        <dbReference type="ARBA" id="ARBA00023136"/>
    </source>
</evidence>
<dbReference type="Gene3D" id="2.60.40.1120">
    <property type="entry name" value="Carboxypeptidase-like, regulatory domain"/>
    <property type="match status" value="1"/>
</dbReference>
<evidence type="ECO:0000256" key="9">
    <source>
        <dbReference type="RuleBase" id="RU003357"/>
    </source>
</evidence>
<keyword evidence="4 8" id="KW-0812">Transmembrane</keyword>
<reference evidence="13 14" key="1">
    <citation type="submission" date="2016-03" db="EMBL/GenBank/DDBJ databases">
        <authorList>
            <person name="Ploux O."/>
        </authorList>
    </citation>
    <scope>NUCLEOTIDE SEQUENCE [LARGE SCALE GENOMIC DNA]</scope>
    <source>
        <strain evidence="13 14">LPB0076</strain>
    </source>
</reference>
<dbReference type="RefSeq" id="WP_066333355.1">
    <property type="nucleotide sequence ID" value="NZ_CP017688.1"/>
</dbReference>
<dbReference type="Gene3D" id="2.40.170.20">
    <property type="entry name" value="TonB-dependent receptor, beta-barrel domain"/>
    <property type="match status" value="1"/>
</dbReference>
<evidence type="ECO:0000256" key="7">
    <source>
        <dbReference type="ARBA" id="ARBA00023237"/>
    </source>
</evidence>
<evidence type="ECO:0000313" key="13">
    <source>
        <dbReference type="EMBL" id="OCB77393.1"/>
    </source>
</evidence>
<evidence type="ECO:0000256" key="1">
    <source>
        <dbReference type="ARBA" id="ARBA00004571"/>
    </source>
</evidence>
<keyword evidence="3 8" id="KW-1134">Transmembrane beta strand</keyword>
<feature type="chain" id="PRO_5008625333" description="TonB-dependent receptor" evidence="10">
    <location>
        <begin position="19"/>
        <end position="913"/>
    </location>
</feature>
<dbReference type="InterPro" id="IPR000531">
    <property type="entry name" value="Beta-barrel_TonB"/>
</dbReference>
<evidence type="ECO:0000259" key="11">
    <source>
        <dbReference type="Pfam" id="PF00593"/>
    </source>
</evidence>
<evidence type="ECO:0000313" key="14">
    <source>
        <dbReference type="Proteomes" id="UP000093510"/>
    </source>
</evidence>
<evidence type="ECO:0000256" key="5">
    <source>
        <dbReference type="ARBA" id="ARBA00023077"/>
    </source>
</evidence>
<feature type="domain" description="TonB-dependent receptor-like beta-barrel" evidence="11">
    <location>
        <begin position="437"/>
        <end position="855"/>
    </location>
</feature>
<dbReference type="Pfam" id="PF07715">
    <property type="entry name" value="Plug"/>
    <property type="match status" value="1"/>
</dbReference>
<dbReference type="GO" id="GO:0009279">
    <property type="term" value="C:cell outer membrane"/>
    <property type="evidence" value="ECO:0007669"/>
    <property type="project" value="UniProtKB-SubCell"/>
</dbReference>
<evidence type="ECO:0000256" key="8">
    <source>
        <dbReference type="PROSITE-ProRule" id="PRU01360"/>
    </source>
</evidence>
<dbReference type="InterPro" id="IPR012910">
    <property type="entry name" value="Plug_dom"/>
</dbReference>
<dbReference type="AlphaFoldDB" id="A0A1B9E640"/>
<dbReference type="PROSITE" id="PS52016">
    <property type="entry name" value="TONB_DEPENDENT_REC_3"/>
    <property type="match status" value="1"/>
</dbReference>
<comment type="caution">
    <text evidence="13">The sequence shown here is derived from an EMBL/GenBank/DDBJ whole genome shotgun (WGS) entry which is preliminary data.</text>
</comment>
<keyword evidence="7 8" id="KW-0998">Cell outer membrane</keyword>
<feature type="domain" description="TonB-dependent receptor plug" evidence="12">
    <location>
        <begin position="136"/>
        <end position="219"/>
    </location>
</feature>
<keyword evidence="10" id="KW-0732">Signal</keyword>
<dbReference type="InterPro" id="IPR008969">
    <property type="entry name" value="CarboxyPept-like_regulatory"/>
</dbReference>
<dbReference type="InterPro" id="IPR036942">
    <property type="entry name" value="Beta-barrel_TonB_sf"/>
</dbReference>
<keyword evidence="14" id="KW-1185">Reference proteome</keyword>
<proteinExistence type="inferred from homology"/>
<feature type="signal peptide" evidence="10">
    <location>
        <begin position="1"/>
        <end position="18"/>
    </location>
</feature>
<evidence type="ECO:0000256" key="10">
    <source>
        <dbReference type="SAM" id="SignalP"/>
    </source>
</evidence>
<dbReference type="PANTHER" id="PTHR40980:SF5">
    <property type="entry name" value="TONB-DEPENDENT RECEPTOR"/>
    <property type="match status" value="1"/>
</dbReference>
<dbReference type="InterPro" id="IPR039426">
    <property type="entry name" value="TonB-dep_rcpt-like"/>
</dbReference>
<dbReference type="PANTHER" id="PTHR40980">
    <property type="entry name" value="PLUG DOMAIN-CONTAINING PROTEIN"/>
    <property type="match status" value="1"/>
</dbReference>
<dbReference type="Proteomes" id="UP000093510">
    <property type="component" value="Unassembled WGS sequence"/>
</dbReference>
<evidence type="ECO:0000256" key="2">
    <source>
        <dbReference type="ARBA" id="ARBA00022448"/>
    </source>
</evidence>
<accession>A0A1B9E640</accession>
<dbReference type="SUPFAM" id="SSF56935">
    <property type="entry name" value="Porins"/>
    <property type="match status" value="1"/>
</dbReference>
<dbReference type="SUPFAM" id="SSF49464">
    <property type="entry name" value="Carboxypeptidase regulatory domain-like"/>
    <property type="match status" value="1"/>
</dbReference>
<keyword evidence="5 9" id="KW-0798">TonB box</keyword>
<evidence type="ECO:0000256" key="3">
    <source>
        <dbReference type="ARBA" id="ARBA00022452"/>
    </source>
</evidence>
<sequence>MKLKLLILTLFISTLTFAQNKGTITGVLTDKDSNNETLPFANVLLKGTPINGTTDIDGKYTLNAPAGNYVIQFSFIGYESIETNITVKNGETLTLNKALGSSGYTLDDVVIISRSNKQKESALLMEQKNALTFKAAIGAEEISRKGASDVAAAVTKVSGVSKQEGSGNIFVRGLGDRYNITTLNGLPLPSNNPSHKNINLEIFSTDIVESVGISKTFESQNYADFSGANIDVVSKKFTGSPYIELGVGIGANSNVIKSDHFYLQDGPDYFGFRTVSAPNNPLLPYNYSTSWDRKESKNVLNANYSLSGGKKFNIGEQGSLSTFITASFGTDSKFTEGVDRGSVTAQGLANSDFYKKSYKYSTNTTVMGSFNYKINANNSILYTPLFLNSSGQEYSEYEGINQDFSGDLSGFIKRGTFDKTQLIINQLLGKNKINEQWSTNWGIGYSVLNNTIPDRMQNTLVPDAIGSNVYTFFTNSSVHNHRYFQDLEEKELAANVALSYEFKKTDDDYKGKITFGYSGKKKDVNFNANQYSFFPVNKKVASIHDIDTALNATNFDLTTSDNSSTIKQFYKGNLDIHAFYANLQYKLTDKLAVILGGRLEQLDQYVYFVTAEVADGGASKFSPTNFLPSVIAKYKVNDDQNIKFAFSKTYTLPQFKEKVNLLYQDVNLDFRGNPSLYASTDYNIDLGWENFLSTDELVSVTAFGKLIQNPINEMFENSGSGTVTYANTGDKAVAIGVEVELRKNILVIENAKDLKDKLSFGINGSYMYHNQDLDNDKVFKENGFGANFTYTESKLSGASDLLANADISFKKQFHQDRDISATLSYAYFSDKLAVIGTSDKGNMIDKSVNRLDFILKSSLTENLKIGLSYKNILDPTYKRVSEQSKAPRIKAEDLLISSYKIGSNLSLSLNYKF</sequence>
<dbReference type="OrthoDB" id="9768470at2"/>
<keyword evidence="2 8" id="KW-0813">Transport</keyword>
<gene>
    <name evidence="13" type="ORF">LPBF_05260</name>
</gene>
<comment type="subcellular location">
    <subcellularLocation>
        <location evidence="1 8">Cell outer membrane</location>
        <topology evidence="1 8">Multi-pass membrane protein</topology>
    </subcellularLocation>
</comment>
<dbReference type="Gene3D" id="2.170.130.10">
    <property type="entry name" value="TonB-dependent receptor, plug domain"/>
    <property type="match status" value="1"/>
</dbReference>
<comment type="similarity">
    <text evidence="8 9">Belongs to the TonB-dependent receptor family.</text>
</comment>
<dbReference type="Pfam" id="PF13715">
    <property type="entry name" value="CarbopepD_reg_2"/>
    <property type="match status" value="1"/>
</dbReference>
<protein>
    <recommendedName>
        <fullName evidence="15">TonB-dependent receptor</fullName>
    </recommendedName>
</protein>
<dbReference type="STRING" id="1763534.GCA_001831475_00892"/>
<dbReference type="InterPro" id="IPR037066">
    <property type="entry name" value="Plug_dom_sf"/>
</dbReference>
<dbReference type="Pfam" id="PF00593">
    <property type="entry name" value="TonB_dep_Rec_b-barrel"/>
    <property type="match status" value="1"/>
</dbReference>
<organism evidence="13 14">
    <name type="scientific">Flavobacterium crassostreae</name>
    <dbReference type="NCBI Taxonomy" id="1763534"/>
    <lineage>
        <taxon>Bacteria</taxon>
        <taxon>Pseudomonadati</taxon>
        <taxon>Bacteroidota</taxon>
        <taxon>Flavobacteriia</taxon>
        <taxon>Flavobacteriales</taxon>
        <taxon>Flavobacteriaceae</taxon>
        <taxon>Flavobacterium</taxon>
    </lineage>
</organism>
<name>A0A1B9E640_9FLAO</name>
<evidence type="ECO:0000259" key="12">
    <source>
        <dbReference type="Pfam" id="PF07715"/>
    </source>
</evidence>
<evidence type="ECO:0008006" key="15">
    <source>
        <dbReference type="Google" id="ProtNLM"/>
    </source>
</evidence>
<evidence type="ECO:0000256" key="4">
    <source>
        <dbReference type="ARBA" id="ARBA00022692"/>
    </source>
</evidence>